<evidence type="ECO:0000256" key="1">
    <source>
        <dbReference type="ARBA" id="ARBA00004651"/>
    </source>
</evidence>
<feature type="transmembrane region" description="Helical" evidence="8">
    <location>
        <begin position="302"/>
        <end position="324"/>
    </location>
</feature>
<accession>A0A916YL87</accession>
<dbReference type="Gene3D" id="6.10.340.10">
    <property type="match status" value="1"/>
</dbReference>
<evidence type="ECO:0000256" key="4">
    <source>
        <dbReference type="ARBA" id="ARBA00022679"/>
    </source>
</evidence>
<keyword evidence="7 8" id="KW-0472">Membrane</keyword>
<dbReference type="InterPro" id="IPR050640">
    <property type="entry name" value="Bact_2-comp_sensor_kinase"/>
</dbReference>
<keyword evidence="2" id="KW-1003">Cell membrane</keyword>
<dbReference type="Gene3D" id="3.30.565.10">
    <property type="entry name" value="Histidine kinase-like ATPase, C-terminal domain"/>
    <property type="match status" value="1"/>
</dbReference>
<comment type="subcellular location">
    <subcellularLocation>
        <location evidence="1">Cell membrane</location>
        <topology evidence="1">Multi-pass membrane protein</topology>
    </subcellularLocation>
</comment>
<keyword evidence="4" id="KW-0808">Transferase</keyword>
<evidence type="ECO:0000256" key="8">
    <source>
        <dbReference type="SAM" id="Phobius"/>
    </source>
</evidence>
<dbReference type="Pfam" id="PF02743">
    <property type="entry name" value="dCache_1"/>
    <property type="match status" value="1"/>
</dbReference>
<proteinExistence type="predicted"/>
<keyword evidence="6 8" id="KW-1133">Transmembrane helix</keyword>
<dbReference type="InterPro" id="IPR010559">
    <property type="entry name" value="Sig_transdc_His_kin_internal"/>
</dbReference>
<feature type="transmembrane region" description="Helical" evidence="8">
    <location>
        <begin position="12"/>
        <end position="31"/>
    </location>
</feature>
<dbReference type="PANTHER" id="PTHR34220:SF7">
    <property type="entry name" value="SENSOR HISTIDINE KINASE YPDA"/>
    <property type="match status" value="1"/>
</dbReference>
<dbReference type="PROSITE" id="PS50885">
    <property type="entry name" value="HAMP"/>
    <property type="match status" value="1"/>
</dbReference>
<gene>
    <name evidence="10" type="primary">yesM</name>
    <name evidence="10" type="ORF">GCM10010911_04500</name>
</gene>
<dbReference type="SUPFAM" id="SSF55874">
    <property type="entry name" value="ATPase domain of HSP90 chaperone/DNA topoisomerase II/histidine kinase"/>
    <property type="match status" value="1"/>
</dbReference>
<evidence type="ECO:0000256" key="3">
    <source>
        <dbReference type="ARBA" id="ARBA00022553"/>
    </source>
</evidence>
<evidence type="ECO:0000256" key="7">
    <source>
        <dbReference type="ARBA" id="ARBA00023136"/>
    </source>
</evidence>
<dbReference type="SMART" id="SM00304">
    <property type="entry name" value="HAMP"/>
    <property type="match status" value="1"/>
</dbReference>
<evidence type="ECO:0000259" key="9">
    <source>
        <dbReference type="PROSITE" id="PS50885"/>
    </source>
</evidence>
<dbReference type="CDD" id="cd06225">
    <property type="entry name" value="HAMP"/>
    <property type="match status" value="1"/>
</dbReference>
<dbReference type="PANTHER" id="PTHR34220">
    <property type="entry name" value="SENSOR HISTIDINE KINASE YPDA"/>
    <property type="match status" value="1"/>
</dbReference>
<feature type="domain" description="HAMP" evidence="9">
    <location>
        <begin position="321"/>
        <end position="373"/>
    </location>
</feature>
<evidence type="ECO:0000256" key="5">
    <source>
        <dbReference type="ARBA" id="ARBA00022692"/>
    </source>
</evidence>
<evidence type="ECO:0000313" key="10">
    <source>
        <dbReference type="EMBL" id="GGD50045.1"/>
    </source>
</evidence>
<dbReference type="Pfam" id="PF00672">
    <property type="entry name" value="HAMP"/>
    <property type="match status" value="1"/>
</dbReference>
<sequence>MFRKLNQIKYKILIANLILLLCFNLLTVWFWSERFSTDAEDSASTYITEMLRVSNDNFEVSLKDINAIVNIASNDGRFIEVLSHPEHISGAEYLRDSRVIKDYLLGLFTYKHYLNDILVADLGGRSFSNGNTISLEYLMKQDWYPELINTEGKMVIIPPHFNSDRASVSMNSSDKVISIAKPIMDEGKVLGFIIADVRSQLLTDVFHGNLSSQTQMIVANALTGEVINDAEARNQSLPYSSDNLKRVVSSIEQTQGSFYTQVGNKKVLMVYRYSTISNWVFIGIVPKSALMEHFYDSRNANLWMTALFGLIAIIASAFIFSYLTKSIRQLNRAMEQIDHNNLQIKVKIKSHDEIGQLFRQFTSMVERIRKLVSDTKKKEEDKRKAELRALQAQINPHFLYNTLNTIKFVSILQGSYDIQNIAESLSRLMHINMQDKVFISVEEEMEYLQCYLQIQEYKYSNKFTYSFSIDPDIKLLRIPKLLLQPFVENALIHGIGPMKGQGLLIVKGYRESGQLKFVIHDNGLGMDDTQLNAIVDENTSGKGLGVRNVISRIRMYFDEQGKVSVVSERNLYTIVEITLPIINNEKEKWHA</sequence>
<reference evidence="10" key="1">
    <citation type="journal article" date="2014" name="Int. J. Syst. Evol. Microbiol.">
        <title>Complete genome sequence of Corynebacterium casei LMG S-19264T (=DSM 44701T), isolated from a smear-ripened cheese.</title>
        <authorList>
            <consortium name="US DOE Joint Genome Institute (JGI-PGF)"/>
            <person name="Walter F."/>
            <person name="Albersmeier A."/>
            <person name="Kalinowski J."/>
            <person name="Ruckert C."/>
        </authorList>
    </citation>
    <scope>NUCLEOTIDE SEQUENCE</scope>
    <source>
        <strain evidence="10">CGMCC 1.15178</strain>
    </source>
</reference>
<comment type="caution">
    <text evidence="10">The sequence shown here is derived from an EMBL/GenBank/DDBJ whole genome shotgun (WGS) entry which is preliminary data.</text>
</comment>
<name>A0A916YL87_9BACL</name>
<keyword evidence="3" id="KW-0597">Phosphoprotein</keyword>
<dbReference type="InterPro" id="IPR036890">
    <property type="entry name" value="HATPase_C_sf"/>
</dbReference>
<evidence type="ECO:0000313" key="11">
    <source>
        <dbReference type="Proteomes" id="UP000612456"/>
    </source>
</evidence>
<dbReference type="GO" id="GO:0005886">
    <property type="term" value="C:plasma membrane"/>
    <property type="evidence" value="ECO:0007669"/>
    <property type="project" value="UniProtKB-SubCell"/>
</dbReference>
<dbReference type="Proteomes" id="UP000612456">
    <property type="component" value="Unassembled WGS sequence"/>
</dbReference>
<protein>
    <submittedName>
        <fullName evidence="10">Sensor histidine kinase YesM</fullName>
    </submittedName>
</protein>
<evidence type="ECO:0000256" key="6">
    <source>
        <dbReference type="ARBA" id="ARBA00022989"/>
    </source>
</evidence>
<dbReference type="InterPro" id="IPR033479">
    <property type="entry name" value="dCache_1"/>
</dbReference>
<dbReference type="InterPro" id="IPR003660">
    <property type="entry name" value="HAMP_dom"/>
</dbReference>
<dbReference type="SUPFAM" id="SSF158472">
    <property type="entry name" value="HAMP domain-like"/>
    <property type="match status" value="1"/>
</dbReference>
<dbReference type="AlphaFoldDB" id="A0A916YL87"/>
<dbReference type="Gene3D" id="3.30.450.20">
    <property type="entry name" value="PAS domain"/>
    <property type="match status" value="1"/>
</dbReference>
<keyword evidence="11" id="KW-1185">Reference proteome</keyword>
<dbReference type="EMBL" id="BMHP01000001">
    <property type="protein sequence ID" value="GGD50045.1"/>
    <property type="molecule type" value="Genomic_DNA"/>
</dbReference>
<dbReference type="Pfam" id="PF06580">
    <property type="entry name" value="His_kinase"/>
    <property type="match status" value="1"/>
</dbReference>
<organism evidence="10 11">
    <name type="scientific">Paenibacillus nasutitermitis</name>
    <dbReference type="NCBI Taxonomy" id="1652958"/>
    <lineage>
        <taxon>Bacteria</taxon>
        <taxon>Bacillati</taxon>
        <taxon>Bacillota</taxon>
        <taxon>Bacilli</taxon>
        <taxon>Bacillales</taxon>
        <taxon>Paenibacillaceae</taxon>
        <taxon>Paenibacillus</taxon>
    </lineage>
</organism>
<reference evidence="10" key="2">
    <citation type="submission" date="2020-09" db="EMBL/GenBank/DDBJ databases">
        <authorList>
            <person name="Sun Q."/>
            <person name="Zhou Y."/>
        </authorList>
    </citation>
    <scope>NUCLEOTIDE SEQUENCE</scope>
    <source>
        <strain evidence="10">CGMCC 1.15178</strain>
    </source>
</reference>
<keyword evidence="10" id="KW-0418">Kinase</keyword>
<keyword evidence="5 8" id="KW-0812">Transmembrane</keyword>
<dbReference type="GO" id="GO:0000155">
    <property type="term" value="F:phosphorelay sensor kinase activity"/>
    <property type="evidence" value="ECO:0007669"/>
    <property type="project" value="InterPro"/>
</dbReference>
<evidence type="ECO:0000256" key="2">
    <source>
        <dbReference type="ARBA" id="ARBA00022475"/>
    </source>
</evidence>
<dbReference type="RefSeq" id="WP_188988708.1">
    <property type="nucleotide sequence ID" value="NZ_BMHP01000001.1"/>
</dbReference>